<evidence type="ECO:0000313" key="1">
    <source>
        <dbReference type="EnsemblPlants" id="KQL28121"/>
    </source>
</evidence>
<reference evidence="2" key="1">
    <citation type="journal article" date="2012" name="Nat. Biotechnol.">
        <title>Reference genome sequence of the model plant Setaria.</title>
        <authorList>
            <person name="Bennetzen J.L."/>
            <person name="Schmutz J."/>
            <person name="Wang H."/>
            <person name="Percifield R."/>
            <person name="Hawkins J."/>
            <person name="Pontaroli A.C."/>
            <person name="Estep M."/>
            <person name="Feng L."/>
            <person name="Vaughn J.N."/>
            <person name="Grimwood J."/>
            <person name="Jenkins J."/>
            <person name="Barry K."/>
            <person name="Lindquist E."/>
            <person name="Hellsten U."/>
            <person name="Deshpande S."/>
            <person name="Wang X."/>
            <person name="Wu X."/>
            <person name="Mitros T."/>
            <person name="Triplett J."/>
            <person name="Yang X."/>
            <person name="Ye C.Y."/>
            <person name="Mauro-Herrera M."/>
            <person name="Wang L."/>
            <person name="Li P."/>
            <person name="Sharma M."/>
            <person name="Sharma R."/>
            <person name="Ronald P.C."/>
            <person name="Panaud O."/>
            <person name="Kellogg E.A."/>
            <person name="Brutnell T.P."/>
            <person name="Doust A.N."/>
            <person name="Tuskan G.A."/>
            <person name="Rokhsar D."/>
            <person name="Devos K.M."/>
        </authorList>
    </citation>
    <scope>NUCLEOTIDE SEQUENCE [LARGE SCALE GENOMIC DNA]</scope>
    <source>
        <strain evidence="2">cv. Yugu1</strain>
    </source>
</reference>
<dbReference type="EMBL" id="AGNK02000045">
    <property type="status" value="NOT_ANNOTATED_CDS"/>
    <property type="molecule type" value="Genomic_DNA"/>
</dbReference>
<keyword evidence="2" id="KW-1185">Reference proteome</keyword>
<dbReference type="Proteomes" id="UP000004995">
    <property type="component" value="Unassembled WGS sequence"/>
</dbReference>
<protein>
    <submittedName>
        <fullName evidence="1">Uncharacterized protein</fullName>
    </submittedName>
</protein>
<dbReference type="HOGENOM" id="CLU_3072243_0_0_1"/>
<name>K3Z1V2_SETIT</name>
<organism evidence="1 2">
    <name type="scientific">Setaria italica</name>
    <name type="common">Foxtail millet</name>
    <name type="synonym">Panicum italicum</name>
    <dbReference type="NCBI Taxonomy" id="4555"/>
    <lineage>
        <taxon>Eukaryota</taxon>
        <taxon>Viridiplantae</taxon>
        <taxon>Streptophyta</taxon>
        <taxon>Embryophyta</taxon>
        <taxon>Tracheophyta</taxon>
        <taxon>Spermatophyta</taxon>
        <taxon>Magnoliopsida</taxon>
        <taxon>Liliopsida</taxon>
        <taxon>Poales</taxon>
        <taxon>Poaceae</taxon>
        <taxon>PACMAD clade</taxon>
        <taxon>Panicoideae</taxon>
        <taxon>Panicodae</taxon>
        <taxon>Paniceae</taxon>
        <taxon>Cenchrinae</taxon>
        <taxon>Setaria</taxon>
    </lineage>
</organism>
<dbReference type="AlphaFoldDB" id="K3Z1V2"/>
<accession>K3Z1V2</accession>
<reference evidence="1" key="2">
    <citation type="submission" date="2018-08" db="UniProtKB">
        <authorList>
            <consortium name="EnsemblPlants"/>
        </authorList>
    </citation>
    <scope>IDENTIFICATION</scope>
    <source>
        <strain evidence="1">Yugu1</strain>
    </source>
</reference>
<proteinExistence type="predicted"/>
<sequence length="53" mass="5530">MVMPLICGGASSCGSTTRTVAISSFHIHSLLTSSTTSFFFFDGTTTSPFHSAP</sequence>
<dbReference type="Gramene" id="KQL28121">
    <property type="protein sequence ID" value="KQL28121"/>
    <property type="gene ID" value="SETIT_020520mg"/>
</dbReference>
<dbReference type="InParanoid" id="K3Z1V2"/>
<evidence type="ECO:0000313" key="2">
    <source>
        <dbReference type="Proteomes" id="UP000004995"/>
    </source>
</evidence>
<dbReference type="EnsemblPlants" id="KQL28121">
    <property type="protein sequence ID" value="KQL28121"/>
    <property type="gene ID" value="SETIT_020520mg"/>
</dbReference>